<dbReference type="RefSeq" id="WP_069364274.1">
    <property type="nucleotide sequence ID" value="NZ_CP012502.1"/>
</dbReference>
<accession>A0A1D7QT47</accession>
<evidence type="ECO:0000313" key="2">
    <source>
        <dbReference type="Proteomes" id="UP000094463"/>
    </source>
</evidence>
<keyword evidence="2" id="KW-1185">Reference proteome</keyword>
<dbReference type="STRING" id="632773.BBEV_0788"/>
<dbReference type="EMBL" id="CP012502">
    <property type="protein sequence ID" value="AOM82159.1"/>
    <property type="molecule type" value="Genomic_DNA"/>
</dbReference>
<proteinExistence type="predicted"/>
<organism evidence="1 2">
    <name type="scientific">Salisediminibacterium beveridgei</name>
    <dbReference type="NCBI Taxonomy" id="632773"/>
    <lineage>
        <taxon>Bacteria</taxon>
        <taxon>Bacillati</taxon>
        <taxon>Bacillota</taxon>
        <taxon>Bacilli</taxon>
        <taxon>Bacillales</taxon>
        <taxon>Bacillaceae</taxon>
        <taxon>Salisediminibacterium</taxon>
    </lineage>
</organism>
<dbReference type="OrthoDB" id="2876301at2"/>
<dbReference type="AlphaFoldDB" id="A0A1D7QT47"/>
<evidence type="ECO:0000313" key="1">
    <source>
        <dbReference type="EMBL" id="AOM82159.1"/>
    </source>
</evidence>
<sequence length="107" mass="12482">MSSFQILDQLQKILVIVKENERVTDNQINQIEGIIKVLREEPLNENFDGTIQEIHSFLDNLKDTKTPDELVTHHKLNLSRWIDELHFLEEGGGAVTLDYEQRKGREI</sequence>
<gene>
    <name evidence="1" type="ORF">BBEV_0788</name>
</gene>
<dbReference type="KEGG" id="bbev:BBEV_0788"/>
<protein>
    <submittedName>
        <fullName evidence="1">Uncharacterized protein</fullName>
    </submittedName>
</protein>
<name>A0A1D7QT47_9BACI</name>
<reference evidence="1 2" key="1">
    <citation type="submission" date="2015-08" db="EMBL/GenBank/DDBJ databases">
        <title>The complete genome sequence of Bacillus beveridgei MLTeJB.</title>
        <authorList>
            <person name="Hanson T.E."/>
            <person name="Mesa C."/>
            <person name="Basesman S.M."/>
            <person name="Oremland R.S."/>
        </authorList>
    </citation>
    <scope>NUCLEOTIDE SEQUENCE [LARGE SCALE GENOMIC DNA]</scope>
    <source>
        <strain evidence="1 2">MLTeJB</strain>
    </source>
</reference>
<dbReference type="Proteomes" id="UP000094463">
    <property type="component" value="Chromosome"/>
</dbReference>